<dbReference type="RefSeq" id="WP_341837742.1">
    <property type="nucleotide sequence ID" value="NZ_CP149822.1"/>
</dbReference>
<dbReference type="SUPFAM" id="SSF56935">
    <property type="entry name" value="Porins"/>
    <property type="match status" value="1"/>
</dbReference>
<gene>
    <name evidence="3" type="ORF">WJU16_07710</name>
</gene>
<dbReference type="PANTHER" id="PTHR30069">
    <property type="entry name" value="TONB-DEPENDENT OUTER MEMBRANE RECEPTOR"/>
    <property type="match status" value="1"/>
</dbReference>
<dbReference type="Gene3D" id="2.60.40.1120">
    <property type="entry name" value="Carboxypeptidase-like, regulatory domain"/>
    <property type="match status" value="1"/>
</dbReference>
<reference evidence="4" key="1">
    <citation type="submission" date="2024-03" db="EMBL/GenBank/DDBJ databases">
        <title>Chitinophaga horti sp. nov., isolated from garden soil.</title>
        <authorList>
            <person name="Lee D.S."/>
            <person name="Han D.M."/>
            <person name="Baek J.H."/>
            <person name="Choi D.G."/>
            <person name="Jeon J.H."/>
            <person name="Jeon C.O."/>
        </authorList>
    </citation>
    <scope>NUCLEOTIDE SEQUENCE [LARGE SCALE GENOMIC DNA]</scope>
    <source>
        <strain evidence="4">GPA1</strain>
    </source>
</reference>
<keyword evidence="4" id="KW-1185">Reference proteome</keyword>
<protein>
    <submittedName>
        <fullName evidence="3">TonB-dependent receptor</fullName>
    </submittedName>
</protein>
<dbReference type="InterPro" id="IPR008969">
    <property type="entry name" value="CarboxyPept-like_regulatory"/>
</dbReference>
<name>A0ABZ2YTK8_9BACT</name>
<dbReference type="InterPro" id="IPR037066">
    <property type="entry name" value="Plug_dom_sf"/>
</dbReference>
<evidence type="ECO:0000313" key="4">
    <source>
        <dbReference type="Proteomes" id="UP001485459"/>
    </source>
</evidence>
<dbReference type="Gene3D" id="2.170.130.10">
    <property type="entry name" value="TonB-dependent receptor, plug domain"/>
    <property type="match status" value="1"/>
</dbReference>
<evidence type="ECO:0000313" key="3">
    <source>
        <dbReference type="EMBL" id="WZN42917.1"/>
    </source>
</evidence>
<dbReference type="Proteomes" id="UP001485459">
    <property type="component" value="Chromosome"/>
</dbReference>
<dbReference type="Pfam" id="PF13715">
    <property type="entry name" value="CarbopepD_reg_2"/>
    <property type="match status" value="1"/>
</dbReference>
<dbReference type="InterPro" id="IPR039426">
    <property type="entry name" value="TonB-dep_rcpt-like"/>
</dbReference>
<evidence type="ECO:0000256" key="1">
    <source>
        <dbReference type="ARBA" id="ARBA00022729"/>
    </source>
</evidence>
<dbReference type="EMBL" id="CP149822">
    <property type="protein sequence ID" value="WZN42917.1"/>
    <property type="molecule type" value="Genomic_DNA"/>
</dbReference>
<dbReference type="PANTHER" id="PTHR30069:SF29">
    <property type="entry name" value="HEMOGLOBIN AND HEMOGLOBIN-HAPTOGLOBIN-BINDING PROTEIN 1-RELATED"/>
    <property type="match status" value="1"/>
</dbReference>
<dbReference type="SUPFAM" id="SSF49464">
    <property type="entry name" value="Carboxypeptidase regulatory domain-like"/>
    <property type="match status" value="1"/>
</dbReference>
<feature type="chain" id="PRO_5046017531" evidence="2">
    <location>
        <begin position="20"/>
        <end position="777"/>
    </location>
</feature>
<proteinExistence type="predicted"/>
<sequence length="777" mass="86148">MKLIIKIGLFVLITLQSVAQPLPRQNVKGVITDRATHFPLPGAAVSFPDLGKGVATNEKGEFRITEIPVGRHTVQISMMGYEPVVLQGVEVNAGKETVLEIPLTETVITLKGAEITVKRGEGPVSPLALSSARQLNIEEGMRYAGTRNDPARMAQNFAGVSGANDGRNDIIIRGNSPSGVLWRAEGVDIPNPNHFSTFGATGGPVTILNTNTLRTSSFLTGAFPADYGNAMAGAFDLRLRNGNKDRYEMLAQVGFNGFEAAVEGPLGKRGGASFLVDYRYSLIAAVHALGLSVGTGASVPKYQDLTMKINLPTKKAGTFGVFAMGGLSNIHFIPSEDSTDLYNTGDYEVLTTSNTGVAGITHSINFSPKTYGRAFAAISAAESKTDNFEMEAEVRGKRRMDLDYSLIRTSFGYRVDHKFNARNQFSVGASGEKMQLDMRNRRIKDGEEELSDMVNASNGAWLGKGWMNYQHRAGNDLTFNAGVYGQYFGLNGQSVVEPRFNMKYDVSKKQSLNLGLGMHSQLQQLEVYFNESAGSLTNKDLSPTRALHAVLGYDLLLGERLRFKAETYYQHLYDAPVERRLTSFSMLNYGADFGFPDKPNLMNEGRGRNYGVELTLEKFLHNGFYFLFTQSLFDSKYQGSDKVWRNTAFNSQYVSNFLIGREWTVKPGFSVGADSKVSLAGGQWYTPFNEIATVDAGYVVYHEDRAYSMRNDMYFRWDLKFSFTWELGKTTQKFFIDLQNLTARKNIYTRTINVETGKITDVNQIGLFPNVNYQFTF</sequence>
<organism evidence="3 4">
    <name type="scientific">Chitinophaga pollutisoli</name>
    <dbReference type="NCBI Taxonomy" id="3133966"/>
    <lineage>
        <taxon>Bacteria</taxon>
        <taxon>Pseudomonadati</taxon>
        <taxon>Bacteroidota</taxon>
        <taxon>Chitinophagia</taxon>
        <taxon>Chitinophagales</taxon>
        <taxon>Chitinophagaceae</taxon>
        <taxon>Chitinophaga</taxon>
    </lineage>
</organism>
<keyword evidence="3" id="KW-0675">Receptor</keyword>
<feature type="signal peptide" evidence="2">
    <location>
        <begin position="1"/>
        <end position="19"/>
    </location>
</feature>
<evidence type="ECO:0000256" key="2">
    <source>
        <dbReference type="SAM" id="SignalP"/>
    </source>
</evidence>
<keyword evidence="1 2" id="KW-0732">Signal</keyword>
<accession>A0ABZ2YTK8</accession>